<name>A0A381QKA9_9ZZZZ</name>
<evidence type="ECO:0008006" key="2">
    <source>
        <dbReference type="Google" id="ProtNLM"/>
    </source>
</evidence>
<proteinExistence type="predicted"/>
<gene>
    <name evidence="1" type="ORF">METZ01_LOCUS30897</name>
</gene>
<dbReference type="PANTHER" id="PTHR34861">
    <property type="match status" value="1"/>
</dbReference>
<dbReference type="GO" id="GO:0004061">
    <property type="term" value="F:arylformamidase activity"/>
    <property type="evidence" value="ECO:0007669"/>
    <property type="project" value="InterPro"/>
</dbReference>
<dbReference type="InterPro" id="IPR037175">
    <property type="entry name" value="KFase_sf"/>
</dbReference>
<dbReference type="InterPro" id="IPR007325">
    <property type="entry name" value="KFase/CYL"/>
</dbReference>
<dbReference type="AlphaFoldDB" id="A0A381QKA9"/>
<dbReference type="EMBL" id="UINC01001338">
    <property type="protein sequence ID" value="SUZ78043.1"/>
    <property type="molecule type" value="Genomic_DNA"/>
</dbReference>
<dbReference type="Gene3D" id="3.50.30.50">
    <property type="entry name" value="Putative cyclase"/>
    <property type="match status" value="1"/>
</dbReference>
<dbReference type="GO" id="GO:0019441">
    <property type="term" value="P:L-tryptophan catabolic process to kynurenine"/>
    <property type="evidence" value="ECO:0007669"/>
    <property type="project" value="InterPro"/>
</dbReference>
<dbReference type="Pfam" id="PF04199">
    <property type="entry name" value="Cyclase"/>
    <property type="match status" value="1"/>
</dbReference>
<dbReference type="PANTHER" id="PTHR34861:SF10">
    <property type="entry name" value="CYCLASE"/>
    <property type="match status" value="1"/>
</dbReference>
<organism evidence="1">
    <name type="scientific">marine metagenome</name>
    <dbReference type="NCBI Taxonomy" id="408172"/>
    <lineage>
        <taxon>unclassified sequences</taxon>
        <taxon>metagenomes</taxon>
        <taxon>ecological metagenomes</taxon>
    </lineage>
</organism>
<reference evidence="1" key="1">
    <citation type="submission" date="2018-05" db="EMBL/GenBank/DDBJ databases">
        <authorList>
            <person name="Lanie J.A."/>
            <person name="Ng W.-L."/>
            <person name="Kazmierczak K.M."/>
            <person name="Andrzejewski T.M."/>
            <person name="Davidsen T.M."/>
            <person name="Wayne K.J."/>
            <person name="Tettelin H."/>
            <person name="Glass J.I."/>
            <person name="Rusch D."/>
            <person name="Podicherti R."/>
            <person name="Tsui H.-C.T."/>
            <person name="Winkler M.E."/>
        </authorList>
    </citation>
    <scope>NUCLEOTIDE SEQUENCE</scope>
</reference>
<protein>
    <recommendedName>
        <fullName evidence="2">Cyclase</fullName>
    </recommendedName>
</protein>
<sequence>MTHPDIQAGGGPMAQVTSRQIPDEAQVLGWMESLSNWGRWGDDDQLGCLNLITPAKRQQAAALVKDGVPVSCARPISTDMHADVTFQVQRFMVDSGEGRIEDTPERQYTRRGAAEFIGMVFHGQSITHIDAMSHYSWQGHLYNGKPASMITSREGAQTHSIEAAHAGIVTRGVLLDLPKLRGVDYLDPNEPVMPIDLLEAEEAQGIKIEEGDILLVRTGNYRMRLDNPPAKALEPMTACQVACTPLFKDRGVAMLGTDTSNDFRPSHYSTIGSPLHIMCLVTLGLWLIDNANLEELAEACAQRNRYEFMLTLAPLRLRNVTGSPVSPIALF</sequence>
<dbReference type="SUPFAM" id="SSF102198">
    <property type="entry name" value="Putative cyclase"/>
    <property type="match status" value="1"/>
</dbReference>
<evidence type="ECO:0000313" key="1">
    <source>
        <dbReference type="EMBL" id="SUZ78043.1"/>
    </source>
</evidence>
<accession>A0A381QKA9</accession>